<dbReference type="CDD" id="cd01392">
    <property type="entry name" value="HTH_LacI"/>
    <property type="match status" value="1"/>
</dbReference>
<dbReference type="RefSeq" id="WP_109216461.1">
    <property type="nucleotide sequence ID" value="NZ_JRFU01000150.1"/>
</dbReference>
<dbReference type="EMBL" id="JRFU01000150">
    <property type="protein sequence ID" value="PWE85824.1"/>
    <property type="molecule type" value="Genomic_DNA"/>
</dbReference>
<feature type="domain" description="HTH lacI-type" evidence="4">
    <location>
        <begin position="1"/>
        <end position="57"/>
    </location>
</feature>
<keyword evidence="2" id="KW-0238">DNA-binding</keyword>
<dbReference type="OrthoDB" id="43195at2"/>
<comment type="caution">
    <text evidence="5">The sequence shown here is derived from an EMBL/GenBank/DDBJ whole genome shotgun (WGS) entry which is preliminary data.</text>
</comment>
<dbReference type="PANTHER" id="PTHR30146">
    <property type="entry name" value="LACI-RELATED TRANSCRIPTIONAL REPRESSOR"/>
    <property type="match status" value="1"/>
</dbReference>
<sequence length="358" mass="40639">MSIKEIAKRANVSPATVSRVLNNPDYNCSSPEVRERIRKAAMELNYVPNEAARRLKQGKNEKTEKTYYINVLITRTDGANVDPFFDALLRVIETEIRRSNCILSNIWYRSIFSDDKRCARESIKTIVEQMQQEAVQKADGLIVIGKCNKEALLEMKQHYHSVVCVNRNATSGITDEVVCDGRKIAQMAVEYLIGLGHQKIGYVGACGTNARYQGYLQTLREHDIEVEPEFIMKTRQTEVEGFKMMERLLESEERPTAIYCANDISAVGMLKCMANNKKCGYTPSIIGNDDIEAAQDTKPMLTTVRLPRDEMGKFAMYLLLDHLRGGHRSAVKMELEGQLLIRNSCIRVNDSSWSDYCI</sequence>
<keyword evidence="6" id="KW-1185">Reference proteome</keyword>
<dbReference type="SMART" id="SM00354">
    <property type="entry name" value="HTH_LACI"/>
    <property type="match status" value="1"/>
</dbReference>
<dbReference type="SUPFAM" id="SSF53822">
    <property type="entry name" value="Periplasmic binding protein-like I"/>
    <property type="match status" value="1"/>
</dbReference>
<evidence type="ECO:0000256" key="1">
    <source>
        <dbReference type="ARBA" id="ARBA00023015"/>
    </source>
</evidence>
<keyword evidence="1" id="KW-0805">Transcription regulation</keyword>
<dbReference type="Pfam" id="PF00356">
    <property type="entry name" value="LacI"/>
    <property type="match status" value="1"/>
</dbReference>
<evidence type="ECO:0000256" key="2">
    <source>
        <dbReference type="ARBA" id="ARBA00023125"/>
    </source>
</evidence>
<dbReference type="GO" id="GO:0003700">
    <property type="term" value="F:DNA-binding transcription factor activity"/>
    <property type="evidence" value="ECO:0007669"/>
    <property type="project" value="TreeGrafter"/>
</dbReference>
<dbReference type="AlphaFoldDB" id="A0A2V1JQ08"/>
<dbReference type="Gene3D" id="3.40.50.2300">
    <property type="match status" value="2"/>
</dbReference>
<dbReference type="SUPFAM" id="SSF47413">
    <property type="entry name" value="lambda repressor-like DNA-binding domains"/>
    <property type="match status" value="1"/>
</dbReference>
<dbReference type="InterPro" id="IPR010982">
    <property type="entry name" value="Lambda_DNA-bd_dom_sf"/>
</dbReference>
<evidence type="ECO:0000256" key="3">
    <source>
        <dbReference type="ARBA" id="ARBA00023163"/>
    </source>
</evidence>
<dbReference type="Proteomes" id="UP000245288">
    <property type="component" value="Unassembled WGS sequence"/>
</dbReference>
<dbReference type="Pfam" id="PF13377">
    <property type="entry name" value="Peripla_BP_3"/>
    <property type="match status" value="1"/>
</dbReference>
<dbReference type="GO" id="GO:0000976">
    <property type="term" value="F:transcription cis-regulatory region binding"/>
    <property type="evidence" value="ECO:0007669"/>
    <property type="project" value="TreeGrafter"/>
</dbReference>
<evidence type="ECO:0000259" key="4">
    <source>
        <dbReference type="PROSITE" id="PS50932"/>
    </source>
</evidence>
<accession>A0A2V1JQ08</accession>
<dbReference type="InterPro" id="IPR000843">
    <property type="entry name" value="HTH_LacI"/>
</dbReference>
<dbReference type="InterPro" id="IPR046335">
    <property type="entry name" value="LacI/GalR-like_sensor"/>
</dbReference>
<proteinExistence type="predicted"/>
<dbReference type="InterPro" id="IPR028082">
    <property type="entry name" value="Peripla_BP_I"/>
</dbReference>
<evidence type="ECO:0000313" key="5">
    <source>
        <dbReference type="EMBL" id="PWE85824.1"/>
    </source>
</evidence>
<dbReference type="PANTHER" id="PTHR30146:SF109">
    <property type="entry name" value="HTH-TYPE TRANSCRIPTIONAL REGULATOR GALS"/>
    <property type="match status" value="1"/>
</dbReference>
<organism evidence="5 6">
    <name type="scientific">Eubacterium ramulus</name>
    <dbReference type="NCBI Taxonomy" id="39490"/>
    <lineage>
        <taxon>Bacteria</taxon>
        <taxon>Bacillati</taxon>
        <taxon>Bacillota</taxon>
        <taxon>Clostridia</taxon>
        <taxon>Eubacteriales</taxon>
        <taxon>Eubacteriaceae</taxon>
        <taxon>Eubacterium</taxon>
    </lineage>
</organism>
<evidence type="ECO:0000313" key="6">
    <source>
        <dbReference type="Proteomes" id="UP000245288"/>
    </source>
</evidence>
<dbReference type="PROSITE" id="PS00356">
    <property type="entry name" value="HTH_LACI_1"/>
    <property type="match status" value="1"/>
</dbReference>
<dbReference type="PROSITE" id="PS50932">
    <property type="entry name" value="HTH_LACI_2"/>
    <property type="match status" value="1"/>
</dbReference>
<protein>
    <submittedName>
        <fullName evidence="5">LacI family transcriptional regulator</fullName>
    </submittedName>
</protein>
<gene>
    <name evidence="5" type="ORF">LG34_13640</name>
</gene>
<name>A0A2V1JQ08_EUBRA</name>
<reference evidence="5 6" key="1">
    <citation type="submission" date="2014-09" db="EMBL/GenBank/DDBJ databases">
        <title>Butyrate-producing bacteria isolated from human gut.</title>
        <authorList>
            <person name="Zhang Q."/>
            <person name="Zhao L."/>
        </authorList>
    </citation>
    <scope>NUCLEOTIDE SEQUENCE [LARGE SCALE GENOMIC DNA]</scope>
    <source>
        <strain evidence="5 6">21</strain>
    </source>
</reference>
<dbReference type="Gene3D" id="1.10.260.40">
    <property type="entry name" value="lambda repressor-like DNA-binding domains"/>
    <property type="match status" value="1"/>
</dbReference>
<keyword evidence="3" id="KW-0804">Transcription</keyword>